<dbReference type="InterPro" id="IPR029058">
    <property type="entry name" value="AB_hydrolase_fold"/>
</dbReference>
<dbReference type="FunFam" id="3.40.50.1820:FF:000074">
    <property type="entry name" value="Abhydrolase domain containing 16A"/>
    <property type="match status" value="1"/>
</dbReference>
<keyword evidence="2 6" id="KW-0378">Hydrolase</keyword>
<dbReference type="GO" id="GO:0004620">
    <property type="term" value="F:phospholipase activity"/>
    <property type="evidence" value="ECO:0007669"/>
    <property type="project" value="TreeGrafter"/>
</dbReference>
<dbReference type="EMBL" id="IAAA01019405">
    <property type="protein sequence ID" value="LAA05529.1"/>
    <property type="molecule type" value="mRNA"/>
</dbReference>
<comment type="similarity">
    <text evidence="1">Belongs to the AB hydrolase superfamily. ABHD16 family.</text>
</comment>
<dbReference type="GO" id="GO:0006660">
    <property type="term" value="P:phosphatidylserine catabolic process"/>
    <property type="evidence" value="ECO:0007669"/>
    <property type="project" value="TreeGrafter"/>
</dbReference>
<evidence type="ECO:0000256" key="1">
    <source>
        <dbReference type="ARBA" id="ARBA00009709"/>
    </source>
</evidence>
<keyword evidence="3" id="KW-0443">Lipid metabolism</keyword>
<dbReference type="InterPro" id="IPR000073">
    <property type="entry name" value="AB_hydrolase_1"/>
</dbReference>
<dbReference type="AlphaFoldDB" id="A0A2L2YBK3"/>
<dbReference type="Pfam" id="PF22990">
    <property type="entry name" value="ABHD16_N"/>
    <property type="match status" value="1"/>
</dbReference>
<name>A0A2L2YBK3_PARTP</name>
<dbReference type="OrthoDB" id="6412627at2759"/>
<feature type="domain" description="AB hydrolase-1" evidence="4">
    <location>
        <begin position="162"/>
        <end position="265"/>
    </location>
</feature>
<reference evidence="6" key="1">
    <citation type="journal article" date="2016" name="Mol. Ecol. Resour.">
        <title>Evaluation of the impact of RNA preservation methods of spiders for de novo transcriptome assembly.</title>
        <authorList>
            <person name="Kono N."/>
            <person name="Nakamura H."/>
            <person name="Ito Y."/>
            <person name="Tomita M."/>
            <person name="Arakawa K."/>
        </authorList>
    </citation>
    <scope>NUCLEOTIDE SEQUENCE</scope>
    <source>
        <tissue evidence="6">Whole body</tissue>
    </source>
</reference>
<evidence type="ECO:0000256" key="3">
    <source>
        <dbReference type="ARBA" id="ARBA00023098"/>
    </source>
</evidence>
<accession>A0A2L2YBK3</accession>
<dbReference type="Pfam" id="PF00561">
    <property type="entry name" value="Abhydrolase_1"/>
    <property type="match status" value="1"/>
</dbReference>
<proteinExistence type="evidence at transcript level"/>
<organism evidence="6">
    <name type="scientific">Parasteatoda tepidariorum</name>
    <name type="common">Common house spider</name>
    <name type="synonym">Achaearanea tepidariorum</name>
    <dbReference type="NCBI Taxonomy" id="114398"/>
    <lineage>
        <taxon>Eukaryota</taxon>
        <taxon>Metazoa</taxon>
        <taxon>Ecdysozoa</taxon>
        <taxon>Arthropoda</taxon>
        <taxon>Chelicerata</taxon>
        <taxon>Arachnida</taxon>
        <taxon>Araneae</taxon>
        <taxon>Araneomorphae</taxon>
        <taxon>Entelegynae</taxon>
        <taxon>Araneoidea</taxon>
        <taxon>Theridiidae</taxon>
        <taxon>Parasteatoda</taxon>
    </lineage>
</organism>
<dbReference type="EMBL" id="IAAA01019404">
    <property type="protein sequence ID" value="LAA05524.1"/>
    <property type="molecule type" value="mRNA"/>
</dbReference>
<dbReference type="PANTHER" id="PTHR12277:SF72">
    <property type="entry name" value="BAT5L PROTEIN"/>
    <property type="match status" value="1"/>
</dbReference>
<sequence length="453" mass="51644">MFLRGIGRFINGDYTEFISKLDTYKQNPSRNLKLEVSKYDFDFREWPVDFRWNESTVAQNKPKLYIEGRSGRNTILDKCKSMPCDILSFLAIHTFGRMMIYPGSVGIMNVILWNILTKGRSKLMEEHRAERFKLLTEDGNEIDSVFVDRRHDRNHPNGSILVICCEGNSGFYEFGITGTPIDASYSVLGWNHPGFGHSTGTPFPSQELKAMDVVMHFAISKLGFKQENIVLYAWSIGGFSATWAAMNYPDIRGLVLDATFDDLVALAIARMPSSWKPLVVRTIRDYMDLNNGAQLEKYDGPVLLIRRSKDEIISTRASRSLQTNRGNELLIKLLQNRYPKLFTNESLRALREWVSGDKAHQTLVSSRYGVEDALCEITLSSYIEEKGLECPSHIGDDMSTETKTQLLLYLAGKHMIDFDSTHCIPLPASVFQLPWRIVFERDNTDEVVPKSHI</sequence>
<evidence type="ECO:0000313" key="6">
    <source>
        <dbReference type="EMBL" id="LAA05524.1"/>
    </source>
</evidence>
<evidence type="ECO:0000259" key="4">
    <source>
        <dbReference type="Pfam" id="PF00561"/>
    </source>
</evidence>
<feature type="domain" description="Phosphatidylserine Lipase ABHD16 N-terminal" evidence="5">
    <location>
        <begin position="1"/>
        <end position="42"/>
    </location>
</feature>
<dbReference type="SUPFAM" id="SSF53474">
    <property type="entry name" value="alpha/beta-Hydrolases"/>
    <property type="match status" value="1"/>
</dbReference>
<evidence type="ECO:0000259" key="5">
    <source>
        <dbReference type="Pfam" id="PF22990"/>
    </source>
</evidence>
<dbReference type="GO" id="GO:0052651">
    <property type="term" value="P:monoacylglycerol catabolic process"/>
    <property type="evidence" value="ECO:0007669"/>
    <property type="project" value="TreeGrafter"/>
</dbReference>
<dbReference type="PANTHER" id="PTHR12277">
    <property type="entry name" value="ALPHA/BETA HYDROLASE DOMAIN-CONTAINING PROTEIN"/>
    <property type="match status" value="1"/>
</dbReference>
<dbReference type="GO" id="GO:0012505">
    <property type="term" value="C:endomembrane system"/>
    <property type="evidence" value="ECO:0007669"/>
    <property type="project" value="TreeGrafter"/>
</dbReference>
<dbReference type="InterPro" id="IPR054518">
    <property type="entry name" value="ABHD16_N"/>
</dbReference>
<protein>
    <submittedName>
        <fullName evidence="6">Abhydrolase domain-containing protein 16A</fullName>
    </submittedName>
</protein>
<dbReference type="Gene3D" id="3.40.50.1820">
    <property type="entry name" value="alpha/beta hydrolase"/>
    <property type="match status" value="1"/>
</dbReference>
<evidence type="ECO:0000256" key="2">
    <source>
        <dbReference type="ARBA" id="ARBA00022801"/>
    </source>
</evidence>
<dbReference type="GO" id="GO:0047372">
    <property type="term" value="F:monoacylglycerol lipase activity"/>
    <property type="evidence" value="ECO:0007669"/>
    <property type="project" value="TreeGrafter"/>
</dbReference>